<dbReference type="AlphaFoldDB" id="A0AAP0JKP5"/>
<sequence>MAEDAGAEGRHRRRRPPARRDRPAHRCSDYEEAVGGERWRRSRRVAAGAESAAGSVADGGPAGGGGYARSWRWCSNGFARLRELDAYAGELVRSWTTAAAAAGLRTGGSAALCEWWREHGSDVWRIGGENGGQRRSAATRRDSGEGRRPAGGGTGEAGQRRGERRGDALSTSRMRDFDEIATTRWRD</sequence>
<proteinExistence type="predicted"/>
<gene>
    <name evidence="2" type="ORF">Syun_014904</name>
</gene>
<dbReference type="Proteomes" id="UP001420932">
    <property type="component" value="Unassembled WGS sequence"/>
</dbReference>
<name>A0AAP0JKP5_9MAGN</name>
<reference evidence="2 3" key="1">
    <citation type="submission" date="2024-01" db="EMBL/GenBank/DDBJ databases">
        <title>Genome assemblies of Stephania.</title>
        <authorList>
            <person name="Yang L."/>
        </authorList>
    </citation>
    <scope>NUCLEOTIDE SEQUENCE [LARGE SCALE GENOMIC DNA]</scope>
    <source>
        <strain evidence="2">YNDBR</strain>
        <tissue evidence="2">Leaf</tissue>
    </source>
</reference>
<feature type="region of interest" description="Disordered" evidence="1">
    <location>
        <begin position="1"/>
        <end position="29"/>
    </location>
</feature>
<feature type="compositionally biased region" description="Low complexity" evidence="1">
    <location>
        <begin position="45"/>
        <end position="59"/>
    </location>
</feature>
<protein>
    <submittedName>
        <fullName evidence="2">Uncharacterized protein</fullName>
    </submittedName>
</protein>
<dbReference type="EMBL" id="JBBNAF010000006">
    <property type="protein sequence ID" value="KAK9135574.1"/>
    <property type="molecule type" value="Genomic_DNA"/>
</dbReference>
<feature type="compositionally biased region" description="Basic and acidic residues" evidence="1">
    <location>
        <begin position="139"/>
        <end position="148"/>
    </location>
</feature>
<comment type="caution">
    <text evidence="2">The sequence shown here is derived from an EMBL/GenBank/DDBJ whole genome shotgun (WGS) entry which is preliminary data.</text>
</comment>
<feature type="region of interest" description="Disordered" evidence="1">
    <location>
        <begin position="41"/>
        <end position="62"/>
    </location>
</feature>
<evidence type="ECO:0000256" key="1">
    <source>
        <dbReference type="SAM" id="MobiDB-lite"/>
    </source>
</evidence>
<feature type="region of interest" description="Disordered" evidence="1">
    <location>
        <begin position="126"/>
        <end position="187"/>
    </location>
</feature>
<accession>A0AAP0JKP5</accession>
<feature type="compositionally biased region" description="Basic and acidic residues" evidence="1">
    <location>
        <begin position="18"/>
        <end position="29"/>
    </location>
</feature>
<keyword evidence="3" id="KW-1185">Reference proteome</keyword>
<organism evidence="2 3">
    <name type="scientific">Stephania yunnanensis</name>
    <dbReference type="NCBI Taxonomy" id="152371"/>
    <lineage>
        <taxon>Eukaryota</taxon>
        <taxon>Viridiplantae</taxon>
        <taxon>Streptophyta</taxon>
        <taxon>Embryophyta</taxon>
        <taxon>Tracheophyta</taxon>
        <taxon>Spermatophyta</taxon>
        <taxon>Magnoliopsida</taxon>
        <taxon>Ranunculales</taxon>
        <taxon>Menispermaceae</taxon>
        <taxon>Menispermoideae</taxon>
        <taxon>Cissampelideae</taxon>
        <taxon>Stephania</taxon>
    </lineage>
</organism>
<feature type="compositionally biased region" description="Basic and acidic residues" evidence="1">
    <location>
        <begin position="158"/>
        <end position="178"/>
    </location>
</feature>
<evidence type="ECO:0000313" key="3">
    <source>
        <dbReference type="Proteomes" id="UP001420932"/>
    </source>
</evidence>
<evidence type="ECO:0000313" key="2">
    <source>
        <dbReference type="EMBL" id="KAK9135574.1"/>
    </source>
</evidence>